<organism evidence="2 3">
    <name type="scientific">Halobaculum litoreum</name>
    <dbReference type="NCBI Taxonomy" id="3031998"/>
    <lineage>
        <taxon>Archaea</taxon>
        <taxon>Methanobacteriati</taxon>
        <taxon>Methanobacteriota</taxon>
        <taxon>Stenosarchaea group</taxon>
        <taxon>Halobacteria</taxon>
        <taxon>Halobacteriales</taxon>
        <taxon>Haloferacaceae</taxon>
        <taxon>Halobaculum</taxon>
    </lineage>
</organism>
<accession>A0ABD5XNH3</accession>
<keyword evidence="3" id="KW-1185">Reference proteome</keyword>
<protein>
    <submittedName>
        <fullName evidence="2">Uncharacterized protein</fullName>
    </submittedName>
</protein>
<evidence type="ECO:0000313" key="2">
    <source>
        <dbReference type="EMBL" id="MFC7136677.1"/>
    </source>
</evidence>
<comment type="caution">
    <text evidence="2">The sequence shown here is derived from an EMBL/GenBank/DDBJ whole genome shotgun (WGS) entry which is preliminary data.</text>
</comment>
<feature type="region of interest" description="Disordered" evidence="1">
    <location>
        <begin position="410"/>
        <end position="476"/>
    </location>
</feature>
<evidence type="ECO:0000256" key="1">
    <source>
        <dbReference type="SAM" id="MobiDB-lite"/>
    </source>
</evidence>
<dbReference type="InterPro" id="IPR055710">
    <property type="entry name" value="DUF7286"/>
</dbReference>
<evidence type="ECO:0000313" key="3">
    <source>
        <dbReference type="Proteomes" id="UP001596368"/>
    </source>
</evidence>
<gene>
    <name evidence="2" type="ORF">ACFQRB_09545</name>
</gene>
<proteinExistence type="predicted"/>
<dbReference type="AlphaFoldDB" id="A0ABD5XNH3"/>
<dbReference type="Pfam" id="PF23957">
    <property type="entry name" value="DUF7286"/>
    <property type="match status" value="1"/>
</dbReference>
<feature type="compositionally biased region" description="Basic residues" evidence="1">
    <location>
        <begin position="431"/>
        <end position="450"/>
    </location>
</feature>
<dbReference type="EMBL" id="JBHSZG010000001">
    <property type="protein sequence ID" value="MFC7136677.1"/>
    <property type="molecule type" value="Genomic_DNA"/>
</dbReference>
<reference evidence="2 3" key="1">
    <citation type="journal article" date="2019" name="Int. J. Syst. Evol. Microbiol.">
        <title>The Global Catalogue of Microorganisms (GCM) 10K type strain sequencing project: providing services to taxonomists for standard genome sequencing and annotation.</title>
        <authorList>
            <consortium name="The Broad Institute Genomics Platform"/>
            <consortium name="The Broad Institute Genome Sequencing Center for Infectious Disease"/>
            <person name="Wu L."/>
            <person name="Ma J."/>
        </authorList>
    </citation>
    <scope>NUCLEOTIDE SEQUENCE [LARGE SCALE GENOMIC DNA]</scope>
    <source>
        <strain evidence="2 3">DT92</strain>
    </source>
</reference>
<name>A0ABD5XNH3_9EURY</name>
<sequence length="476" mass="49743">MNRTADEAFLAVLDGEAAVGLDDVVAGAYRAEATRRATVLGRTATALPEPDPPGPNWTFRSASTEREYAVVERSSDPTPAARAVADERRTVAVRHRVTRRWGRDGTVRETTAVRTTRYRVRVVVDVRYDPAGLPGPGRPTDPVFVRGGAVDGPNLADVPREARGTLLSDGGADRAALAAVRGGGGVEQRTVAGTPPEELRDWIQADLAGLRDRVRDVSVAVPRDAVAAGTANAPARLAATLRDRRAALVDAPAAYDGAADRARVAARAAYLDAVIATLTARADAAGRRNDAYRDRVGGLRSAADGGLDDLARIAARGTAPEPSPVGEWHAGEVTFTPRTTPGYLPVAAVDATHVDSVEPGTSGHPLVARNTNLFALPTGDAADTVTDAVLPTRRTASLARAGRVLVAGDDATGSRAATEGTAPPCDAASPRRSRRSRPARRRCSSRRRPSHGGSASRPSIGPRHGGPLPAVGSVRR</sequence>
<dbReference type="Proteomes" id="UP001596368">
    <property type="component" value="Unassembled WGS sequence"/>
</dbReference>